<organism evidence="3 4">
    <name type="scientific">Oceanibaculum pacificum</name>
    <dbReference type="NCBI Taxonomy" id="580166"/>
    <lineage>
        <taxon>Bacteria</taxon>
        <taxon>Pseudomonadati</taxon>
        <taxon>Pseudomonadota</taxon>
        <taxon>Alphaproteobacteria</taxon>
        <taxon>Rhodospirillales</taxon>
        <taxon>Oceanibaculaceae</taxon>
        <taxon>Oceanibaculum</taxon>
    </lineage>
</organism>
<protein>
    <recommendedName>
        <fullName evidence="5">Egg lysin</fullName>
    </recommendedName>
</protein>
<dbReference type="EMBL" id="LPXN01000150">
    <property type="protein sequence ID" value="KZD02875.1"/>
    <property type="molecule type" value="Genomic_DNA"/>
</dbReference>
<evidence type="ECO:0000256" key="1">
    <source>
        <dbReference type="SAM" id="MobiDB-lite"/>
    </source>
</evidence>
<feature type="transmembrane region" description="Helical" evidence="2">
    <location>
        <begin position="369"/>
        <end position="389"/>
    </location>
</feature>
<dbReference type="OrthoDB" id="9767470at2"/>
<keyword evidence="2" id="KW-0472">Membrane</keyword>
<dbReference type="RefSeq" id="WP_067559410.1">
    <property type="nucleotide sequence ID" value="NZ_LPXN01000150.1"/>
</dbReference>
<dbReference type="Proteomes" id="UP000076400">
    <property type="component" value="Unassembled WGS sequence"/>
</dbReference>
<name>A0A154VNN7_9PROT</name>
<proteinExistence type="predicted"/>
<feature type="compositionally biased region" description="Basic and acidic residues" evidence="1">
    <location>
        <begin position="12"/>
        <end position="22"/>
    </location>
</feature>
<sequence length="447" mass="48716">MTPERGSLPVEHPQRRGLHEEVHARPFEPLTAPARLSHLAVLTGEAAAGRERVHLAGLCARFGAPAPSPEATQILVDLGGFRLRWERHTEFSTYGFIVEGGFEEAFADTAMNRVPADWLAGLPGEVIVAIHVAVEGRDAPRRGVSEIAALFGSAALAGSLMSSDAAAAWTDFRIREDGFSRLFVQDYAMGPRRTGRLIRRLLEVETYRMMALLAFPPARAAGPALTRIGDRLTEITGALAQGETNQEDRRLLDDLTGLAAELERLGASLAYRLGAMRAYDALVAQRLEELRENRLEGLQTVAEFLNRRYAPAIRTCESTQSRLDELSVRIGRASDLLRTRVDVHLEAQNRDLLASMNRRAKLQLRLQETVEGLSVAAISYYVIGLLGYLAKGAKAAGAPLPPDLATGAAIPAVVALVWLGMRRMRRRLSRQMAESGEEEGAGGKTSA</sequence>
<dbReference type="AlphaFoldDB" id="A0A154VNN7"/>
<evidence type="ECO:0008006" key="5">
    <source>
        <dbReference type="Google" id="ProtNLM"/>
    </source>
</evidence>
<gene>
    <name evidence="3" type="ORF">AUP43_13380</name>
</gene>
<evidence type="ECO:0000313" key="3">
    <source>
        <dbReference type="EMBL" id="KZD02875.1"/>
    </source>
</evidence>
<dbReference type="Pfam" id="PF11902">
    <property type="entry name" value="DUF3422"/>
    <property type="match status" value="1"/>
</dbReference>
<keyword evidence="2" id="KW-0812">Transmembrane</keyword>
<evidence type="ECO:0000313" key="4">
    <source>
        <dbReference type="Proteomes" id="UP000076400"/>
    </source>
</evidence>
<dbReference type="InterPro" id="IPR021830">
    <property type="entry name" value="DUF3422"/>
</dbReference>
<keyword evidence="2" id="KW-1133">Transmembrane helix</keyword>
<comment type="caution">
    <text evidence="3">The sequence shown here is derived from an EMBL/GenBank/DDBJ whole genome shotgun (WGS) entry which is preliminary data.</text>
</comment>
<feature type="transmembrane region" description="Helical" evidence="2">
    <location>
        <begin position="404"/>
        <end position="421"/>
    </location>
</feature>
<dbReference type="STRING" id="580166.AUP43_13380"/>
<feature type="region of interest" description="Disordered" evidence="1">
    <location>
        <begin position="1"/>
        <end position="22"/>
    </location>
</feature>
<keyword evidence="4" id="KW-1185">Reference proteome</keyword>
<accession>A0A154VNN7</accession>
<evidence type="ECO:0000256" key="2">
    <source>
        <dbReference type="SAM" id="Phobius"/>
    </source>
</evidence>
<reference evidence="3 4" key="1">
    <citation type="submission" date="2015-12" db="EMBL/GenBank/DDBJ databases">
        <title>Genome sequence of Oceanibaculum pacificum MCCC 1A02656.</title>
        <authorList>
            <person name="Lu L."/>
            <person name="Lai Q."/>
            <person name="Shao Z."/>
            <person name="Qian P."/>
        </authorList>
    </citation>
    <scope>NUCLEOTIDE SEQUENCE [LARGE SCALE GENOMIC DNA]</scope>
    <source>
        <strain evidence="3 4">MCCC 1A02656</strain>
    </source>
</reference>